<proteinExistence type="predicted"/>
<accession>A0ABU1RX23</accession>
<organism evidence="1 2">
    <name type="scientific">Flavobacterium granuli</name>
    <dbReference type="NCBI Taxonomy" id="280093"/>
    <lineage>
        <taxon>Bacteria</taxon>
        <taxon>Pseudomonadati</taxon>
        <taxon>Bacteroidota</taxon>
        <taxon>Flavobacteriia</taxon>
        <taxon>Flavobacteriales</taxon>
        <taxon>Flavobacteriaceae</taxon>
        <taxon>Flavobacterium</taxon>
    </lineage>
</organism>
<keyword evidence="2" id="KW-1185">Reference proteome</keyword>
<name>A0ABU1RX23_9FLAO</name>
<evidence type="ECO:0000313" key="1">
    <source>
        <dbReference type="EMBL" id="MDR6843325.1"/>
    </source>
</evidence>
<dbReference type="Proteomes" id="UP001261871">
    <property type="component" value="Unassembled WGS sequence"/>
</dbReference>
<sequence>MKTTILNLVKPIAVVAVGLVGALSTNAVEKSTSKLAPMWGYKHVSITIPCQQVQQCANVPGFVCKSDLDGAILYGPSATNCPTMLFRDTQ</sequence>
<comment type="caution">
    <text evidence="1">The sequence shown here is derived from an EMBL/GenBank/DDBJ whole genome shotgun (WGS) entry which is preliminary data.</text>
</comment>
<dbReference type="EMBL" id="JAVDTX010000001">
    <property type="protein sequence ID" value="MDR6843325.1"/>
    <property type="molecule type" value="Genomic_DNA"/>
</dbReference>
<reference evidence="1 2" key="1">
    <citation type="submission" date="2023-07" db="EMBL/GenBank/DDBJ databases">
        <title>Sorghum-associated microbial communities from plants grown in Nebraska, USA.</title>
        <authorList>
            <person name="Schachtman D."/>
        </authorList>
    </citation>
    <scope>NUCLEOTIDE SEQUENCE [LARGE SCALE GENOMIC DNA]</scope>
    <source>
        <strain evidence="1 2">BE124</strain>
    </source>
</reference>
<gene>
    <name evidence="1" type="ORF">J2W95_000005</name>
</gene>
<evidence type="ECO:0000313" key="2">
    <source>
        <dbReference type="Proteomes" id="UP001261871"/>
    </source>
</evidence>
<dbReference type="RefSeq" id="WP_310002632.1">
    <property type="nucleotide sequence ID" value="NZ_JAVDTX010000001.1"/>
</dbReference>
<evidence type="ECO:0008006" key="3">
    <source>
        <dbReference type="Google" id="ProtNLM"/>
    </source>
</evidence>
<protein>
    <recommendedName>
        <fullName evidence="3">NVEALA protein</fullName>
    </recommendedName>
</protein>